<comment type="caution">
    <text evidence="2">The sequence shown here is derived from an EMBL/GenBank/DDBJ whole genome shotgun (WGS) entry which is preliminary data.</text>
</comment>
<dbReference type="InterPro" id="IPR029052">
    <property type="entry name" value="Metallo-depent_PP-like"/>
</dbReference>
<dbReference type="PIRSF" id="PIRSF036446">
    <property type="entry name" value="Phosphoesterase_HI0762_prd"/>
    <property type="match status" value="1"/>
</dbReference>
<evidence type="ECO:0000313" key="3">
    <source>
        <dbReference type="Proteomes" id="UP000646911"/>
    </source>
</evidence>
<dbReference type="Proteomes" id="UP000646911">
    <property type="component" value="Unassembled WGS sequence"/>
</dbReference>
<evidence type="ECO:0000259" key="1">
    <source>
        <dbReference type="Pfam" id="PF00149"/>
    </source>
</evidence>
<feature type="domain" description="Calcineurin-like phosphoesterase" evidence="1">
    <location>
        <begin position="5"/>
        <end position="194"/>
    </location>
</feature>
<protein>
    <submittedName>
        <fullName evidence="2">Metallophosphoesterase</fullName>
    </submittedName>
</protein>
<dbReference type="EMBL" id="JACOFX010000017">
    <property type="protein sequence ID" value="MBC3910528.1"/>
    <property type="molecule type" value="Genomic_DNA"/>
</dbReference>
<gene>
    <name evidence="2" type="ORF">H8L47_23460</name>
</gene>
<proteinExistence type="predicted"/>
<organism evidence="2 3">
    <name type="scientific">Undibacterium umbellatum</name>
    <dbReference type="NCBI Taxonomy" id="2762300"/>
    <lineage>
        <taxon>Bacteria</taxon>
        <taxon>Pseudomonadati</taxon>
        <taxon>Pseudomonadota</taxon>
        <taxon>Betaproteobacteria</taxon>
        <taxon>Burkholderiales</taxon>
        <taxon>Oxalobacteraceae</taxon>
        <taxon>Undibacterium</taxon>
    </lineage>
</organism>
<sequence>MKQEIYFCGDTHGNFQHVIDAVLEKRPAAIVFLGDLQARQPLEVELATIMDLTEVWYIHGNHDTDTDADFDHLFGSALAHRNLHGRVAEIAGYKVAGLGGVFRGHIWMPPGAKNFHTPREYTVKAGKDNRWREGLPRKHYSSIFPTDYNYLASQRADILVTHEAPSAHPHGFSVIDELARSMRVTRSFHGHHHDRIDYSNHQDRLGFRAHGVGLCGISDINGDVVVAGKHDHEVPWAVLNRRRP</sequence>
<dbReference type="InterPro" id="IPR017056">
    <property type="entry name" value="P-Estase_HI0762_prd"/>
</dbReference>
<dbReference type="Pfam" id="PF00149">
    <property type="entry name" value="Metallophos"/>
    <property type="match status" value="1"/>
</dbReference>
<name>A0ABR6ZFS2_9BURK</name>
<dbReference type="InterPro" id="IPR004843">
    <property type="entry name" value="Calcineurin-like_PHP"/>
</dbReference>
<accession>A0ABR6ZFS2</accession>
<keyword evidence="3" id="KW-1185">Reference proteome</keyword>
<reference evidence="2 3" key="1">
    <citation type="submission" date="2020-08" db="EMBL/GenBank/DDBJ databases">
        <title>Novel species isolated from subtropical streams in China.</title>
        <authorList>
            <person name="Lu H."/>
        </authorList>
    </citation>
    <scope>NUCLEOTIDE SEQUENCE [LARGE SCALE GENOMIC DNA]</scope>
    <source>
        <strain evidence="2 3">NL8W</strain>
    </source>
</reference>
<dbReference type="RefSeq" id="WP_186956031.1">
    <property type="nucleotide sequence ID" value="NZ_JACOFX010000017.1"/>
</dbReference>
<dbReference type="Gene3D" id="3.60.21.10">
    <property type="match status" value="1"/>
</dbReference>
<evidence type="ECO:0000313" key="2">
    <source>
        <dbReference type="EMBL" id="MBC3910528.1"/>
    </source>
</evidence>
<dbReference type="SUPFAM" id="SSF56300">
    <property type="entry name" value="Metallo-dependent phosphatases"/>
    <property type="match status" value="1"/>
</dbReference>